<comment type="subcellular location">
    <subcellularLocation>
        <location evidence="1 10">Mitochondrion matrix</location>
    </subcellularLocation>
</comment>
<comment type="caution">
    <text evidence="11">The sequence shown here is derived from an EMBL/GenBank/DDBJ whole genome shotgun (WGS) entry which is preliminary data.</text>
</comment>
<evidence type="ECO:0000256" key="4">
    <source>
        <dbReference type="ARBA" id="ARBA00022605"/>
    </source>
</evidence>
<dbReference type="Gene3D" id="3.30.2330.10">
    <property type="entry name" value="arginine biosynthesis bifunctional protein suprefamily"/>
    <property type="match status" value="1"/>
</dbReference>
<comment type="function">
    <text evidence="10">Catalyzes two activities which are involved in the cyclic version of arginine biosynthesis: the synthesis of acetylglutamate from glutamate and acetyl-CoA, and of ornithine by transacetylation between acetylornithine and glutamate.</text>
</comment>
<feature type="chain" id="PRO_5041499717" description="Arginine biosynthesis bifunctional protein ArgJ beta chain" evidence="10">
    <location>
        <begin position="220"/>
        <end position="450"/>
    </location>
</feature>
<dbReference type="InterPro" id="IPR002813">
    <property type="entry name" value="Arg_biosynth_ArgJ"/>
</dbReference>
<dbReference type="SUPFAM" id="SSF56266">
    <property type="entry name" value="DmpA/ArgJ-like"/>
    <property type="match status" value="1"/>
</dbReference>
<dbReference type="PANTHER" id="PTHR23100:SF0">
    <property type="entry name" value="ARGININE BIOSYNTHESIS BIFUNCTIONAL PROTEIN ARGJ, MITOCHONDRIAL"/>
    <property type="match status" value="1"/>
</dbReference>
<evidence type="ECO:0000256" key="8">
    <source>
        <dbReference type="ARBA" id="ARBA00023268"/>
    </source>
</evidence>
<evidence type="ECO:0000256" key="2">
    <source>
        <dbReference type="ARBA" id="ARBA00006774"/>
    </source>
</evidence>
<feature type="binding site" evidence="10">
    <location>
        <position position="220"/>
    </location>
    <ligand>
        <name>substrate</name>
    </ligand>
</feature>
<dbReference type="InterPro" id="IPR042195">
    <property type="entry name" value="ArgJ_beta_C"/>
</dbReference>
<feature type="binding site" evidence="10">
    <location>
        <position position="180"/>
    </location>
    <ligand>
        <name>substrate</name>
    </ligand>
</feature>
<dbReference type="AlphaFoldDB" id="A0AA39R2U2"/>
<feature type="chain" id="PRO_5041499718" description="Arginine biosynthesis bifunctional protein ArgJ alpha chain" evidence="10">
    <location>
        <begin position="1"/>
        <end position="219"/>
    </location>
</feature>
<feature type="binding site" evidence="10">
    <location>
        <position position="445"/>
    </location>
    <ligand>
        <name>substrate</name>
    </ligand>
</feature>
<dbReference type="CDD" id="cd02152">
    <property type="entry name" value="OAT"/>
    <property type="match status" value="1"/>
</dbReference>
<evidence type="ECO:0000256" key="9">
    <source>
        <dbReference type="ARBA" id="ARBA00023315"/>
    </source>
</evidence>
<evidence type="ECO:0000256" key="1">
    <source>
        <dbReference type="ARBA" id="ARBA00004305"/>
    </source>
</evidence>
<keyword evidence="5 10" id="KW-0808">Transferase</keyword>
<dbReference type="FunFam" id="3.10.20.340:FF:000002">
    <property type="entry name" value="Arginine biosynthesis bifunctional protein ArgJ, mitochondrial"/>
    <property type="match status" value="1"/>
</dbReference>
<keyword evidence="4 10" id="KW-0028">Amino-acid biosynthesis</keyword>
<dbReference type="Gene3D" id="3.10.20.340">
    <property type="entry name" value="ArgJ beta chain, C-terminal domain"/>
    <property type="match status" value="1"/>
</dbReference>
<sequence length="450" mass="47202">MPSSAQTRLYSAPVDGSIPAAKQKYVPTSGTYPKGFLVSGTHVGVKPSNTRFPDLALITSEIPASAAAVFTQNIFQAAPVTVSRNTLQKTGGEGIRSIIINSGCANAVTGKGGLEDATSMASSLDNNLPPPTPNSTLVMSTGVIGQRLPIQKILSAIPTAISSLSPTHTSWLTTARSICTTDTFPKLLSTTFTLPSSPSTTYSLAGMTKGAGMIHPNMATLLSILCTDAPISPQTLHTLLTHATDRSFNAISIDGSTSTNDTLAILANGAAGGPPITSPTSQDGLAMQQVLTAFTQRLSQLVVRDGEGATKFVRVRIVNSPSFPDTKKIASTIARDPLVKTALYGKDANWGRILCAIGYTPNLSSPDTVIPSKTSVSFVPTDGSEILKLVVNGEPEAVDEGRAAQILLEEDLEILVDLGGGRGGEGREEGSYWFCDFSHEYVTINGDYRT</sequence>
<evidence type="ECO:0000256" key="3">
    <source>
        <dbReference type="ARBA" id="ARBA00022571"/>
    </source>
</evidence>
<dbReference type="Proteomes" id="UP001166286">
    <property type="component" value="Unassembled WGS sequence"/>
</dbReference>
<comment type="similarity">
    <text evidence="2 10">Belongs to the ArgJ family.</text>
</comment>
<dbReference type="NCBIfam" id="TIGR00120">
    <property type="entry name" value="ArgJ"/>
    <property type="match status" value="1"/>
</dbReference>
<dbReference type="GO" id="GO:0005759">
    <property type="term" value="C:mitochondrial matrix"/>
    <property type="evidence" value="ECO:0007669"/>
    <property type="project" value="UniProtKB-SubCell"/>
</dbReference>
<dbReference type="HAMAP" id="MF_01106">
    <property type="entry name" value="ArgJ"/>
    <property type="match status" value="1"/>
</dbReference>
<name>A0AA39R2U2_9LECA</name>
<feature type="binding site" evidence="10">
    <location>
        <position position="450"/>
    </location>
    <ligand>
        <name>substrate</name>
    </ligand>
</feature>
<dbReference type="GO" id="GO:0004042">
    <property type="term" value="F:L-glutamate N-acetyltransferase activity"/>
    <property type="evidence" value="ECO:0007669"/>
    <property type="project" value="UniProtKB-UniRule"/>
</dbReference>
<feature type="binding site" evidence="10">
    <location>
        <position position="209"/>
    </location>
    <ligand>
        <name>substrate</name>
    </ligand>
</feature>
<feature type="active site" description="Nucleophile" evidence="10">
    <location>
        <position position="220"/>
    </location>
</feature>
<reference evidence="11" key="1">
    <citation type="submission" date="2023-03" db="EMBL/GenBank/DDBJ databases">
        <title>Complete genome of Cladonia borealis.</title>
        <authorList>
            <person name="Park H."/>
        </authorList>
    </citation>
    <scope>NUCLEOTIDE SEQUENCE</scope>
    <source>
        <strain evidence="11">ANT050790</strain>
    </source>
</reference>
<dbReference type="FunFam" id="3.30.2330.10:FF:000001">
    <property type="entry name" value="Arginine biosynthesis bifunctional protein ArgJ, mitochondrial"/>
    <property type="match status" value="1"/>
</dbReference>
<evidence type="ECO:0000313" key="11">
    <source>
        <dbReference type="EMBL" id="KAK0512986.1"/>
    </source>
</evidence>
<feature type="binding site" evidence="10">
    <location>
        <position position="307"/>
    </location>
    <ligand>
        <name>substrate</name>
    </ligand>
</feature>
<keyword evidence="9 10" id="KW-0012">Acyltransferase</keyword>
<comment type="PTM">
    <text evidence="10">The alpha and beta chains are autoproteolytically processed from a single precursor protein within the mitochondrion.</text>
</comment>
<evidence type="ECO:0000256" key="6">
    <source>
        <dbReference type="ARBA" id="ARBA00022813"/>
    </source>
</evidence>
<comment type="catalytic activity">
    <reaction evidence="10">
        <text>L-glutamate + acetyl-CoA = N-acetyl-L-glutamate + CoA + H(+)</text>
        <dbReference type="Rhea" id="RHEA:24292"/>
        <dbReference type="ChEBI" id="CHEBI:15378"/>
        <dbReference type="ChEBI" id="CHEBI:29985"/>
        <dbReference type="ChEBI" id="CHEBI:44337"/>
        <dbReference type="ChEBI" id="CHEBI:57287"/>
        <dbReference type="ChEBI" id="CHEBI:57288"/>
        <dbReference type="EC" id="2.3.1.1"/>
    </reaction>
</comment>
<gene>
    <name evidence="11" type="ORF">JMJ35_005003</name>
</gene>
<organism evidence="11 12">
    <name type="scientific">Cladonia borealis</name>
    <dbReference type="NCBI Taxonomy" id="184061"/>
    <lineage>
        <taxon>Eukaryota</taxon>
        <taxon>Fungi</taxon>
        <taxon>Dikarya</taxon>
        <taxon>Ascomycota</taxon>
        <taxon>Pezizomycotina</taxon>
        <taxon>Lecanoromycetes</taxon>
        <taxon>OSLEUM clade</taxon>
        <taxon>Lecanoromycetidae</taxon>
        <taxon>Lecanorales</taxon>
        <taxon>Lecanorineae</taxon>
        <taxon>Cladoniaceae</taxon>
        <taxon>Cladonia</taxon>
    </lineage>
</organism>
<accession>A0AA39R2U2</accession>
<keyword evidence="3 10" id="KW-0055">Arginine biosynthesis</keyword>
<feature type="site" description="Involved in the stabilization of negative charge on the oxyanion by the formation of the oxyanion hole" evidence="10">
    <location>
        <position position="142"/>
    </location>
</feature>
<dbReference type="EC" id="2.3.1.1" evidence="10"/>
<evidence type="ECO:0000313" key="12">
    <source>
        <dbReference type="Proteomes" id="UP001166286"/>
    </source>
</evidence>
<comment type="subunit">
    <text evidence="10">Heterodimer of an alpha and a beta chain.</text>
</comment>
<comment type="pathway">
    <text evidence="10">Amino-acid biosynthesis; L-arginine biosynthesis; L-ornithine and N-acetyl-L-glutamate from L-glutamate and N(2)-acetyl-L-ornithine (cyclic): step 1/1.</text>
</comment>
<dbReference type="PANTHER" id="PTHR23100">
    <property type="entry name" value="ARGININE BIOSYNTHESIS BIFUNCTIONAL PROTEIN ARGJ"/>
    <property type="match status" value="1"/>
</dbReference>
<comment type="catalytic activity">
    <reaction evidence="10">
        <text>N(2)-acetyl-L-ornithine + L-glutamate = N-acetyl-L-glutamate + L-ornithine</text>
        <dbReference type="Rhea" id="RHEA:15349"/>
        <dbReference type="ChEBI" id="CHEBI:29985"/>
        <dbReference type="ChEBI" id="CHEBI:44337"/>
        <dbReference type="ChEBI" id="CHEBI:46911"/>
        <dbReference type="ChEBI" id="CHEBI:57805"/>
        <dbReference type="EC" id="2.3.1.35"/>
    </reaction>
</comment>
<dbReference type="InterPro" id="IPR016117">
    <property type="entry name" value="ArgJ-like_dom_sf"/>
</dbReference>
<comment type="pathway">
    <text evidence="10">Amino-acid biosynthesis; L-arginine biosynthesis; N(2)-acetyl-L-ornithine from L-glutamate: step 1/4.</text>
</comment>
<dbReference type="GO" id="GO:0006592">
    <property type="term" value="P:ornithine biosynthetic process"/>
    <property type="evidence" value="ECO:0007669"/>
    <property type="project" value="TreeGrafter"/>
</dbReference>
<evidence type="ECO:0000256" key="7">
    <source>
        <dbReference type="ARBA" id="ARBA00023128"/>
    </source>
</evidence>
<dbReference type="FunFam" id="3.60.70.12:FF:000001">
    <property type="entry name" value="Arginine biosynthesis bifunctional protein ArgJ, chloroplastic"/>
    <property type="match status" value="1"/>
</dbReference>
<dbReference type="Gene3D" id="3.60.70.12">
    <property type="entry name" value="L-amino peptidase D-ALA esterase/amidase"/>
    <property type="match status" value="1"/>
</dbReference>
<dbReference type="Pfam" id="PF01960">
    <property type="entry name" value="ArgJ"/>
    <property type="match status" value="1"/>
</dbReference>
<evidence type="ECO:0000256" key="5">
    <source>
        <dbReference type="ARBA" id="ARBA00022679"/>
    </source>
</evidence>
<keyword evidence="6 10" id="KW-0068">Autocatalytic cleavage</keyword>
<feature type="site" description="Cleavage; by autolysis" evidence="10">
    <location>
        <begin position="219"/>
        <end position="220"/>
    </location>
</feature>
<keyword evidence="7 10" id="KW-0496">Mitochondrion</keyword>
<proteinExistence type="inferred from homology"/>
<dbReference type="EMBL" id="JAFEKC020000009">
    <property type="protein sequence ID" value="KAK0512986.1"/>
    <property type="molecule type" value="Genomic_DNA"/>
</dbReference>
<dbReference type="NCBIfam" id="NF003802">
    <property type="entry name" value="PRK05388.1"/>
    <property type="match status" value="1"/>
</dbReference>
<dbReference type="GO" id="GO:0006526">
    <property type="term" value="P:L-arginine biosynthetic process"/>
    <property type="evidence" value="ECO:0007669"/>
    <property type="project" value="UniProtKB-UniRule"/>
</dbReference>
<dbReference type="GO" id="GO:0004358">
    <property type="term" value="F:L-glutamate N-acetyltransferase activity, acting on acetyl-L-ornithine as donor"/>
    <property type="evidence" value="ECO:0007669"/>
    <property type="project" value="UniProtKB-UniRule"/>
</dbReference>
<keyword evidence="8 10" id="KW-0511">Multifunctional enzyme</keyword>
<protein>
    <recommendedName>
        <fullName evidence="10">Arginine biosynthesis bifunctional protein ArgJ, mitochondrial</fullName>
    </recommendedName>
    <domain>
        <recommendedName>
            <fullName evidence="10">Glutamate N-acetyltransferase</fullName>
            <shortName evidence="10">GAT</shortName>
            <ecNumber evidence="10">2.3.1.35</ecNumber>
        </recommendedName>
        <alternativeName>
            <fullName evidence="10">Ornithine acetyltransferase</fullName>
            <shortName evidence="10">OATase</shortName>
        </alternativeName>
        <alternativeName>
            <fullName evidence="10">Ornithine transacetylase</fullName>
        </alternativeName>
    </domain>
    <domain>
        <recommendedName>
            <fullName evidence="10">Amino-acid acetyltransferase</fullName>
            <ecNumber evidence="10">2.3.1.1</ecNumber>
        </recommendedName>
        <alternativeName>
            <fullName evidence="10">N-acetylglutamate synthase</fullName>
            <shortName evidence="10">AGS</shortName>
        </alternativeName>
    </domain>
    <component>
        <recommendedName>
            <fullName evidence="10">Arginine biosynthesis bifunctional protein ArgJ alpha chain</fullName>
        </recommendedName>
    </component>
    <component>
        <recommendedName>
            <fullName evidence="10">Arginine biosynthesis bifunctional protein ArgJ beta chain</fullName>
        </recommendedName>
    </component>
</protein>
<keyword evidence="12" id="KW-1185">Reference proteome</keyword>
<feature type="site" description="Involved in the stabilization of negative charge on the oxyanion by the formation of the oxyanion hole" evidence="10">
    <location>
        <position position="141"/>
    </location>
</feature>
<evidence type="ECO:0000256" key="10">
    <source>
        <dbReference type="HAMAP-Rule" id="MF_03124"/>
    </source>
</evidence>
<dbReference type="EC" id="2.3.1.35" evidence="10"/>